<evidence type="ECO:0000256" key="1">
    <source>
        <dbReference type="SAM" id="MobiDB-lite"/>
    </source>
</evidence>
<dbReference type="EMBL" id="JXTB01000003">
    <property type="protein sequence ID" value="PON79622.1"/>
    <property type="molecule type" value="Genomic_DNA"/>
</dbReference>
<protein>
    <submittedName>
        <fullName evidence="2">Uncharacterized protein</fullName>
    </submittedName>
</protein>
<dbReference type="Proteomes" id="UP000237105">
    <property type="component" value="Unassembled WGS sequence"/>
</dbReference>
<reference evidence="3" key="1">
    <citation type="submission" date="2016-06" db="EMBL/GenBank/DDBJ databases">
        <title>Parallel loss of symbiosis genes in relatives of nitrogen-fixing non-legume Parasponia.</title>
        <authorList>
            <person name="Van Velzen R."/>
            <person name="Holmer R."/>
            <person name="Bu F."/>
            <person name="Rutten L."/>
            <person name="Van Zeijl A."/>
            <person name="Liu W."/>
            <person name="Santuari L."/>
            <person name="Cao Q."/>
            <person name="Sharma T."/>
            <person name="Shen D."/>
            <person name="Roswanjaya Y."/>
            <person name="Wardhani T."/>
            <person name="Kalhor M.S."/>
            <person name="Jansen J."/>
            <person name="Van den Hoogen J."/>
            <person name="Gungor B."/>
            <person name="Hartog M."/>
            <person name="Hontelez J."/>
            <person name="Verver J."/>
            <person name="Yang W.-C."/>
            <person name="Schijlen E."/>
            <person name="Repin R."/>
            <person name="Schilthuizen M."/>
            <person name="Schranz E."/>
            <person name="Heidstra R."/>
            <person name="Miyata K."/>
            <person name="Fedorova E."/>
            <person name="Kohlen W."/>
            <person name="Bisseling T."/>
            <person name="Smit S."/>
            <person name="Geurts R."/>
        </authorList>
    </citation>
    <scope>NUCLEOTIDE SEQUENCE [LARGE SCALE GENOMIC DNA]</scope>
    <source>
        <strain evidence="3">cv. WU1-14</strain>
    </source>
</reference>
<comment type="caution">
    <text evidence="2">The sequence shown here is derived from an EMBL/GenBank/DDBJ whole genome shotgun (WGS) entry which is preliminary data.</text>
</comment>
<evidence type="ECO:0000313" key="3">
    <source>
        <dbReference type="Proteomes" id="UP000237105"/>
    </source>
</evidence>
<proteinExistence type="predicted"/>
<accession>A0A2P5E255</accession>
<dbReference type="AlphaFoldDB" id="A0A2P5E255"/>
<feature type="region of interest" description="Disordered" evidence="1">
    <location>
        <begin position="60"/>
        <end position="80"/>
    </location>
</feature>
<name>A0A2P5E255_PARAD</name>
<sequence>REGDLLEAHEKNVCRAAREDYRSLHRRHGREEQRSFRPSGTSRRMFPDFEVIPDVSEPQEIHVPGVLRPVPGAHHEQKGH</sequence>
<organism evidence="2 3">
    <name type="scientific">Parasponia andersonii</name>
    <name type="common">Sponia andersonii</name>
    <dbReference type="NCBI Taxonomy" id="3476"/>
    <lineage>
        <taxon>Eukaryota</taxon>
        <taxon>Viridiplantae</taxon>
        <taxon>Streptophyta</taxon>
        <taxon>Embryophyta</taxon>
        <taxon>Tracheophyta</taxon>
        <taxon>Spermatophyta</taxon>
        <taxon>Magnoliopsida</taxon>
        <taxon>eudicotyledons</taxon>
        <taxon>Gunneridae</taxon>
        <taxon>Pentapetalae</taxon>
        <taxon>rosids</taxon>
        <taxon>fabids</taxon>
        <taxon>Rosales</taxon>
        <taxon>Cannabaceae</taxon>
        <taxon>Parasponia</taxon>
    </lineage>
</organism>
<feature type="region of interest" description="Disordered" evidence="1">
    <location>
        <begin position="25"/>
        <end position="45"/>
    </location>
</feature>
<feature type="non-terminal residue" evidence="2">
    <location>
        <position position="1"/>
    </location>
</feature>
<feature type="compositionally biased region" description="Basic and acidic residues" evidence="1">
    <location>
        <begin position="25"/>
        <end position="35"/>
    </location>
</feature>
<evidence type="ECO:0000313" key="2">
    <source>
        <dbReference type="EMBL" id="PON79622.1"/>
    </source>
</evidence>
<keyword evidence="3" id="KW-1185">Reference proteome</keyword>
<gene>
    <name evidence="2" type="ORF">PanWU01x14_008540</name>
</gene>